<comment type="catalytic activity">
    <reaction evidence="1">
        <text>1-(2-carboxyphenylamino)-1-deoxy-D-ribulose 5-phosphate + H(+) = (1S,2R)-1-C-(indol-3-yl)glycerol 3-phosphate + CO2 + H2O</text>
        <dbReference type="Rhea" id="RHEA:23476"/>
        <dbReference type="ChEBI" id="CHEBI:15377"/>
        <dbReference type="ChEBI" id="CHEBI:15378"/>
        <dbReference type="ChEBI" id="CHEBI:16526"/>
        <dbReference type="ChEBI" id="CHEBI:58613"/>
        <dbReference type="ChEBI" id="CHEBI:58866"/>
        <dbReference type="EC" id="4.1.1.48"/>
    </reaction>
</comment>
<dbReference type="Gene3D" id="3.20.20.70">
    <property type="entry name" value="Aldolase class I"/>
    <property type="match status" value="1"/>
</dbReference>
<dbReference type="GO" id="GO:0003676">
    <property type="term" value="F:nucleic acid binding"/>
    <property type="evidence" value="ECO:0007669"/>
    <property type="project" value="InterPro"/>
</dbReference>
<dbReference type="SUPFAM" id="SSF51366">
    <property type="entry name" value="Ribulose-phoshate binding barrel"/>
    <property type="match status" value="1"/>
</dbReference>
<dbReference type="InterPro" id="IPR001468">
    <property type="entry name" value="Indole-3-GlycerolPSynthase_CS"/>
</dbReference>
<accession>A0A0F8ZAS0</accession>
<keyword evidence="8" id="KW-0456">Lyase</keyword>
<protein>
    <recommendedName>
        <fullName evidence="3">indole-3-glycerol-phosphate synthase</fullName>
        <ecNumber evidence="3">4.1.1.48</ecNumber>
    </recommendedName>
</protein>
<evidence type="ECO:0000256" key="5">
    <source>
        <dbReference type="ARBA" id="ARBA00022793"/>
    </source>
</evidence>
<evidence type="ECO:0000256" key="8">
    <source>
        <dbReference type="ARBA" id="ARBA00023239"/>
    </source>
</evidence>
<evidence type="ECO:0000256" key="7">
    <source>
        <dbReference type="ARBA" id="ARBA00023141"/>
    </source>
</evidence>
<evidence type="ECO:0000259" key="9">
    <source>
        <dbReference type="SMART" id="SM00507"/>
    </source>
</evidence>
<feature type="non-terminal residue" evidence="10">
    <location>
        <position position="279"/>
    </location>
</feature>
<keyword evidence="7" id="KW-0057">Aromatic amino acid biosynthesis</keyword>
<keyword evidence="4" id="KW-0028">Amino-acid biosynthesis</keyword>
<evidence type="ECO:0000256" key="2">
    <source>
        <dbReference type="ARBA" id="ARBA00004696"/>
    </source>
</evidence>
<dbReference type="Pfam" id="PF01844">
    <property type="entry name" value="HNH"/>
    <property type="match status" value="1"/>
</dbReference>
<dbReference type="PROSITE" id="PS00614">
    <property type="entry name" value="IGPS"/>
    <property type="match status" value="1"/>
</dbReference>
<evidence type="ECO:0000256" key="4">
    <source>
        <dbReference type="ARBA" id="ARBA00022605"/>
    </source>
</evidence>
<dbReference type="EC" id="4.1.1.48" evidence="3"/>
<keyword evidence="5" id="KW-0210">Decarboxylase</keyword>
<comment type="pathway">
    <text evidence="2">Amino-acid biosynthesis; L-tryptophan biosynthesis; L-tryptophan from chorismate: step 4/5.</text>
</comment>
<dbReference type="UniPathway" id="UPA00035">
    <property type="reaction ID" value="UER00043"/>
</dbReference>
<sequence length="279" mass="31888">MVFNPIKYMRGYILTRKIERADIIRRKGLHVFIGPQDNLPYGVWEHYVKKRAGFRCEDCGKRGTKDKALHAHHILAVEMGGKNTLENGKCVCSRCHGKYRTKYPIENRTHRALNMKYGYVKGTEMYNKFKQEFEQADNSRKSKMLDEILNNKLREVAGRKKKVPLSVLKSKVTTSTPSRDFRKAISSPRKINIIAEIKRASPSAGVITKNFSLEELARIYEKNGASALSILTDQKFFKGELKDLEKARKASSLPILAKEFIVDEYQVYEARIGGADALL</sequence>
<evidence type="ECO:0000256" key="6">
    <source>
        <dbReference type="ARBA" id="ARBA00022822"/>
    </source>
</evidence>
<dbReference type="Gene3D" id="1.10.30.50">
    <property type="match status" value="1"/>
</dbReference>
<dbReference type="EMBL" id="LAZR01052412">
    <property type="protein sequence ID" value="KKK83020.1"/>
    <property type="molecule type" value="Genomic_DNA"/>
</dbReference>
<dbReference type="SMART" id="SM00507">
    <property type="entry name" value="HNHc"/>
    <property type="match status" value="1"/>
</dbReference>
<dbReference type="PANTHER" id="PTHR22854">
    <property type="entry name" value="TRYPTOPHAN BIOSYNTHESIS PROTEIN"/>
    <property type="match status" value="1"/>
</dbReference>
<dbReference type="PANTHER" id="PTHR22854:SF2">
    <property type="entry name" value="INDOLE-3-GLYCEROL-PHOSPHATE SYNTHASE"/>
    <property type="match status" value="1"/>
</dbReference>
<reference evidence="10" key="1">
    <citation type="journal article" date="2015" name="Nature">
        <title>Complex archaea that bridge the gap between prokaryotes and eukaryotes.</title>
        <authorList>
            <person name="Spang A."/>
            <person name="Saw J.H."/>
            <person name="Jorgensen S.L."/>
            <person name="Zaremba-Niedzwiedzka K."/>
            <person name="Martijn J."/>
            <person name="Lind A.E."/>
            <person name="van Eijk R."/>
            <person name="Schleper C."/>
            <person name="Guy L."/>
            <person name="Ettema T.J."/>
        </authorList>
    </citation>
    <scope>NUCLEOTIDE SEQUENCE</scope>
</reference>
<name>A0A0F8ZAS0_9ZZZZ</name>
<dbReference type="GO" id="GO:0004425">
    <property type="term" value="F:indole-3-glycerol-phosphate synthase activity"/>
    <property type="evidence" value="ECO:0007669"/>
    <property type="project" value="UniProtKB-EC"/>
</dbReference>
<dbReference type="AlphaFoldDB" id="A0A0F8ZAS0"/>
<dbReference type="InterPro" id="IPR011060">
    <property type="entry name" value="RibuloseP-bd_barrel"/>
</dbReference>
<feature type="domain" description="HNH nuclease" evidence="9">
    <location>
        <begin position="43"/>
        <end position="97"/>
    </location>
</feature>
<dbReference type="GO" id="GO:0004640">
    <property type="term" value="F:phosphoribosylanthranilate isomerase activity"/>
    <property type="evidence" value="ECO:0007669"/>
    <property type="project" value="TreeGrafter"/>
</dbReference>
<dbReference type="InterPro" id="IPR013785">
    <property type="entry name" value="Aldolase_TIM"/>
</dbReference>
<dbReference type="InterPro" id="IPR013798">
    <property type="entry name" value="Indole-3-glycerol_P_synth_dom"/>
</dbReference>
<gene>
    <name evidence="10" type="ORF">LCGC14_2797580</name>
</gene>
<dbReference type="GO" id="GO:0000162">
    <property type="term" value="P:L-tryptophan biosynthetic process"/>
    <property type="evidence" value="ECO:0007669"/>
    <property type="project" value="UniProtKB-UniPathway"/>
</dbReference>
<comment type="caution">
    <text evidence="10">The sequence shown here is derived from an EMBL/GenBank/DDBJ whole genome shotgun (WGS) entry which is preliminary data.</text>
</comment>
<dbReference type="GO" id="GO:0004519">
    <property type="term" value="F:endonuclease activity"/>
    <property type="evidence" value="ECO:0007669"/>
    <property type="project" value="InterPro"/>
</dbReference>
<evidence type="ECO:0000256" key="3">
    <source>
        <dbReference type="ARBA" id="ARBA00012362"/>
    </source>
</evidence>
<dbReference type="CDD" id="cd00085">
    <property type="entry name" value="HNHc"/>
    <property type="match status" value="1"/>
</dbReference>
<dbReference type="GO" id="GO:0008270">
    <property type="term" value="F:zinc ion binding"/>
    <property type="evidence" value="ECO:0007669"/>
    <property type="project" value="InterPro"/>
</dbReference>
<dbReference type="InterPro" id="IPR002711">
    <property type="entry name" value="HNH"/>
</dbReference>
<keyword evidence="6" id="KW-0822">Tryptophan biosynthesis</keyword>
<evidence type="ECO:0000256" key="1">
    <source>
        <dbReference type="ARBA" id="ARBA00001633"/>
    </source>
</evidence>
<dbReference type="InterPro" id="IPR045186">
    <property type="entry name" value="Indole-3-glycerol_P_synth"/>
</dbReference>
<dbReference type="Pfam" id="PF00218">
    <property type="entry name" value="IGPS"/>
    <property type="match status" value="1"/>
</dbReference>
<organism evidence="10">
    <name type="scientific">marine sediment metagenome</name>
    <dbReference type="NCBI Taxonomy" id="412755"/>
    <lineage>
        <taxon>unclassified sequences</taxon>
        <taxon>metagenomes</taxon>
        <taxon>ecological metagenomes</taxon>
    </lineage>
</organism>
<evidence type="ECO:0000313" key="10">
    <source>
        <dbReference type="EMBL" id="KKK83020.1"/>
    </source>
</evidence>
<proteinExistence type="predicted"/>
<dbReference type="InterPro" id="IPR003615">
    <property type="entry name" value="HNH_nuc"/>
</dbReference>